<reference evidence="3" key="1">
    <citation type="submission" date="2020-06" db="EMBL/GenBank/DDBJ databases">
        <authorList>
            <consortium name="Plant Systems Biology data submission"/>
        </authorList>
    </citation>
    <scope>NUCLEOTIDE SEQUENCE</scope>
    <source>
        <strain evidence="3">D6</strain>
    </source>
</reference>
<evidence type="ECO:0000313" key="3">
    <source>
        <dbReference type="EMBL" id="CAB9519758.1"/>
    </source>
</evidence>
<evidence type="ECO:0000313" key="4">
    <source>
        <dbReference type="Proteomes" id="UP001153069"/>
    </source>
</evidence>
<feature type="domain" description="DUF6824" evidence="2">
    <location>
        <begin position="41"/>
        <end position="126"/>
    </location>
</feature>
<dbReference type="Proteomes" id="UP001153069">
    <property type="component" value="Unassembled WGS sequence"/>
</dbReference>
<feature type="region of interest" description="Disordered" evidence="1">
    <location>
        <begin position="178"/>
        <end position="213"/>
    </location>
</feature>
<name>A0A9N8HLM4_9STRA</name>
<protein>
    <submittedName>
        <fullName evidence="3">Nitrilase family, member 2</fullName>
    </submittedName>
</protein>
<sequence>MSSLRPSPPHSPIPAPAPAPAPQHNGEPRPLPFFVAPGKYDVICARGSTAANHVGNLRFREIIRQSLPQYNAAKTKLEKSLIVTSIVDSVRDYSPDGGFVKQDSNGEWYDVGDALAREKIGQSIRDQAKSLTVCVFLLSPDLVVFQVQVQHQSQEAAPQGSREKATDYRHEKRVVQAFDDARGDASTETGRSTSADGQMQIVTPPTPPRTLTGSVLPGGEDSLAFLMLEPIADTNFAEQGGISV</sequence>
<accession>A0A9N8HLM4</accession>
<proteinExistence type="predicted"/>
<dbReference type="EMBL" id="CAICTM010001041">
    <property type="protein sequence ID" value="CAB9519758.1"/>
    <property type="molecule type" value="Genomic_DNA"/>
</dbReference>
<comment type="caution">
    <text evidence="3">The sequence shown here is derived from an EMBL/GenBank/DDBJ whole genome shotgun (WGS) entry which is preliminary data.</text>
</comment>
<evidence type="ECO:0000256" key="1">
    <source>
        <dbReference type="SAM" id="MobiDB-lite"/>
    </source>
</evidence>
<gene>
    <name evidence="3" type="ORF">SEMRO_1043_G234850.1</name>
</gene>
<evidence type="ECO:0000259" key="2">
    <source>
        <dbReference type="Pfam" id="PF20710"/>
    </source>
</evidence>
<feature type="compositionally biased region" description="Polar residues" evidence="1">
    <location>
        <begin position="186"/>
        <end position="213"/>
    </location>
</feature>
<keyword evidence="4" id="KW-1185">Reference proteome</keyword>
<dbReference type="AlphaFoldDB" id="A0A9N8HLM4"/>
<dbReference type="Pfam" id="PF20710">
    <property type="entry name" value="DUF6824"/>
    <property type="match status" value="1"/>
</dbReference>
<feature type="region of interest" description="Disordered" evidence="1">
    <location>
        <begin position="1"/>
        <end position="30"/>
    </location>
</feature>
<dbReference type="InterPro" id="IPR049227">
    <property type="entry name" value="DUF6824"/>
</dbReference>
<feature type="compositionally biased region" description="Pro residues" evidence="1">
    <location>
        <begin position="1"/>
        <end position="21"/>
    </location>
</feature>
<organism evidence="3 4">
    <name type="scientific">Seminavis robusta</name>
    <dbReference type="NCBI Taxonomy" id="568900"/>
    <lineage>
        <taxon>Eukaryota</taxon>
        <taxon>Sar</taxon>
        <taxon>Stramenopiles</taxon>
        <taxon>Ochrophyta</taxon>
        <taxon>Bacillariophyta</taxon>
        <taxon>Bacillariophyceae</taxon>
        <taxon>Bacillariophycidae</taxon>
        <taxon>Naviculales</taxon>
        <taxon>Naviculaceae</taxon>
        <taxon>Seminavis</taxon>
    </lineage>
</organism>